<keyword evidence="5" id="KW-0805">Transcription regulation</keyword>
<feature type="region of interest" description="Disordered" evidence="8">
    <location>
        <begin position="397"/>
        <end position="434"/>
    </location>
</feature>
<sequence length="434" mass="47677">MSGCSWLCSLVILQAVCSACWQVAGANSLRLAVGQIGGVFVYLQDPSLMSRRARDELVDGSCSGDEDLADHGAWPQPGGGAGGDHGGVPRGGEAGEAEADVDVDGDGGSAGDVECQVCHKRFKNDKSMFGHLRSHPNRGYKGATPPLKMSSTPSSSSPVIPAGSPPPQPPPSSSSSLRPVGDSNSSMPTPGISLTTYEKLAACVMLTLRRRYDRDQRQLQAPPKLERAGAGDQLATNMVEGAEGSSRAIVGDEHEHEARRRKKGKRKLKEPREEERKVKKEKKRHPYMCKHCNEEFSTHQALGGHMAGHHKEKRILLKEKQRERSLVLEKEPERSHHLMEEKHPERGLILEKKQLERSSIVLKEKQPDKNLILEEEQPEVVYQDKIDQTMNWQKTERNEGASYLGGGSNTAPIAQEDSRPPFGFDLNVEAPEQE</sequence>
<dbReference type="HOGENOM" id="CLU_050939_0_0_1"/>
<evidence type="ECO:0000313" key="11">
    <source>
        <dbReference type="EnsemblPlants" id="ORGLA06G0241700.1"/>
    </source>
</evidence>
<evidence type="ECO:0000313" key="12">
    <source>
        <dbReference type="Proteomes" id="UP000007306"/>
    </source>
</evidence>
<dbReference type="EnsemblPlants" id="ORGLA06G0241700.1">
    <property type="protein sequence ID" value="ORGLA06G0241700.1"/>
    <property type="gene ID" value="ORGLA06G0241700"/>
</dbReference>
<keyword evidence="6" id="KW-0804">Transcription</keyword>
<keyword evidence="4" id="KW-0862">Zinc</keyword>
<evidence type="ECO:0000256" key="8">
    <source>
        <dbReference type="SAM" id="MobiDB-lite"/>
    </source>
</evidence>
<name>I1Q5K4_ORYGL</name>
<dbReference type="GeneID" id="127777700"/>
<evidence type="ECO:0000256" key="3">
    <source>
        <dbReference type="ARBA" id="ARBA00022771"/>
    </source>
</evidence>
<feature type="region of interest" description="Disordered" evidence="8">
    <location>
        <begin position="243"/>
        <end position="282"/>
    </location>
</feature>
<dbReference type="GO" id="GO:0008270">
    <property type="term" value="F:zinc ion binding"/>
    <property type="evidence" value="ECO:0007669"/>
    <property type="project" value="UniProtKB-KW"/>
</dbReference>
<dbReference type="EnsemblPlants" id="ORGLA06G0111100.1">
    <property type="protein sequence ID" value="ORGLA06G0111100.1"/>
    <property type="gene ID" value="ORGLA06G0111100"/>
</dbReference>
<evidence type="ECO:0000256" key="2">
    <source>
        <dbReference type="ARBA" id="ARBA00022737"/>
    </source>
</evidence>
<dbReference type="KEGG" id="ogl:127777700"/>
<dbReference type="GO" id="GO:0003700">
    <property type="term" value="F:DNA-binding transcription factor activity"/>
    <property type="evidence" value="ECO:0007669"/>
    <property type="project" value="InterPro"/>
</dbReference>
<keyword evidence="9" id="KW-0732">Signal</keyword>
<protein>
    <recommendedName>
        <fullName evidence="10">C2H2-type domain-containing protein</fullName>
    </recommendedName>
</protein>
<feature type="compositionally biased region" description="Basic residues" evidence="8">
    <location>
        <begin position="259"/>
        <end position="269"/>
    </location>
</feature>
<dbReference type="InterPro" id="IPR044653">
    <property type="entry name" value="AZF1/2/3-like"/>
</dbReference>
<feature type="region of interest" description="Disordered" evidence="8">
    <location>
        <begin position="59"/>
        <end position="108"/>
    </location>
</feature>
<evidence type="ECO:0000256" key="5">
    <source>
        <dbReference type="ARBA" id="ARBA00023015"/>
    </source>
</evidence>
<dbReference type="RefSeq" id="XP_052160270.1">
    <property type="nucleotide sequence ID" value="XM_052304310.1"/>
</dbReference>
<keyword evidence="1" id="KW-0479">Metal-binding</keyword>
<evidence type="ECO:0000256" key="6">
    <source>
        <dbReference type="ARBA" id="ARBA00023163"/>
    </source>
</evidence>
<dbReference type="Proteomes" id="UP000007306">
    <property type="component" value="Chromosome 6"/>
</dbReference>
<dbReference type="PANTHER" id="PTHR45988:SF57">
    <property type="entry name" value="OS06G0304200 PROTEIN"/>
    <property type="match status" value="1"/>
</dbReference>
<keyword evidence="3 7" id="KW-0863">Zinc-finger</keyword>
<accession>I1Q5K4</accession>
<dbReference type="SMART" id="SM00355">
    <property type="entry name" value="ZnF_C2H2"/>
    <property type="match status" value="2"/>
</dbReference>
<evidence type="ECO:0000259" key="10">
    <source>
        <dbReference type="PROSITE" id="PS50157"/>
    </source>
</evidence>
<feature type="compositionally biased region" description="Pro residues" evidence="8">
    <location>
        <begin position="163"/>
        <end position="172"/>
    </location>
</feature>
<dbReference type="SUPFAM" id="SSF57667">
    <property type="entry name" value="beta-beta-alpha zinc fingers"/>
    <property type="match status" value="1"/>
</dbReference>
<dbReference type="Gramene" id="ORGLA06G0241700.1">
    <property type="protein sequence ID" value="ORGLA06G0241700.1"/>
    <property type="gene ID" value="ORGLA06G0241700"/>
</dbReference>
<dbReference type="GO" id="GO:0005634">
    <property type="term" value="C:nucleus"/>
    <property type="evidence" value="ECO:0007669"/>
    <property type="project" value="TreeGrafter"/>
</dbReference>
<dbReference type="Gene3D" id="3.30.160.60">
    <property type="entry name" value="Classic Zinc Finger"/>
    <property type="match status" value="1"/>
</dbReference>
<dbReference type="Pfam" id="PF13912">
    <property type="entry name" value="zf-C2H2_6"/>
    <property type="match status" value="2"/>
</dbReference>
<dbReference type="PROSITE" id="PS50157">
    <property type="entry name" value="ZINC_FINGER_C2H2_2"/>
    <property type="match status" value="2"/>
</dbReference>
<feature type="compositionally biased region" description="Low complexity" evidence="8">
    <location>
        <begin position="145"/>
        <end position="162"/>
    </location>
</feature>
<feature type="compositionally biased region" description="Gly residues" evidence="8">
    <location>
        <begin position="77"/>
        <end position="94"/>
    </location>
</feature>
<evidence type="ECO:0000256" key="4">
    <source>
        <dbReference type="ARBA" id="ARBA00022833"/>
    </source>
</evidence>
<evidence type="ECO:0000256" key="7">
    <source>
        <dbReference type="PROSITE-ProRule" id="PRU00042"/>
    </source>
</evidence>
<feature type="region of interest" description="Disordered" evidence="8">
    <location>
        <begin position="128"/>
        <end position="192"/>
    </location>
</feature>
<dbReference type="InterPro" id="IPR036236">
    <property type="entry name" value="Znf_C2H2_sf"/>
</dbReference>
<dbReference type="PROSITE" id="PS00028">
    <property type="entry name" value="ZINC_FINGER_C2H2_1"/>
    <property type="match status" value="2"/>
</dbReference>
<dbReference type="STRING" id="4538.I1Q5K4"/>
<gene>
    <name evidence="11" type="primary">LOC127777700</name>
</gene>
<feature type="region of interest" description="Disordered" evidence="8">
    <location>
        <begin position="326"/>
        <end position="345"/>
    </location>
</feature>
<reference evidence="11" key="1">
    <citation type="submission" date="2015-06" db="UniProtKB">
        <authorList>
            <consortium name="EnsemblPlants"/>
        </authorList>
    </citation>
    <scope>IDENTIFICATION</scope>
</reference>
<dbReference type="OMA" id="GHMAGHH"/>
<feature type="domain" description="C2H2-type" evidence="10">
    <location>
        <begin position="113"/>
        <end position="140"/>
    </location>
</feature>
<evidence type="ECO:0000256" key="9">
    <source>
        <dbReference type="SAM" id="SignalP"/>
    </source>
</evidence>
<reference evidence="11 12" key="2">
    <citation type="submission" date="2018-04" db="EMBL/GenBank/DDBJ databases">
        <title>OglaRS2 (Oryza glaberrima Reference Sequence Version 2).</title>
        <authorList>
            <person name="Zhang J."/>
            <person name="Kudrna D."/>
            <person name="Lee S."/>
            <person name="Talag J."/>
            <person name="Rajasekar S."/>
            <person name="Wing R.A."/>
        </authorList>
    </citation>
    <scope>NUCLEOTIDE SEQUENCE [LARGE SCALE GENOMIC DNA]</scope>
    <source>
        <strain evidence="11 12">cv. IRGC 96717</strain>
    </source>
</reference>
<feature type="compositionally biased region" description="Acidic residues" evidence="8">
    <location>
        <begin position="95"/>
        <end position="105"/>
    </location>
</feature>
<keyword evidence="12" id="KW-1185">Reference proteome</keyword>
<feature type="domain" description="C2H2-type" evidence="10">
    <location>
        <begin position="287"/>
        <end position="314"/>
    </location>
</feature>
<proteinExistence type="predicted"/>
<dbReference type="eggNOG" id="ENOG502SCNG">
    <property type="taxonomic scope" value="Eukaryota"/>
</dbReference>
<feature type="compositionally biased region" description="Polar residues" evidence="8">
    <location>
        <begin position="182"/>
        <end position="192"/>
    </location>
</feature>
<dbReference type="Gramene" id="ORGLA06G0111100.1">
    <property type="protein sequence ID" value="ORGLA06G0111100.1"/>
    <property type="gene ID" value="ORGLA06G0111100"/>
</dbReference>
<dbReference type="AlphaFoldDB" id="I1Q5K4"/>
<evidence type="ECO:0000256" key="1">
    <source>
        <dbReference type="ARBA" id="ARBA00022723"/>
    </source>
</evidence>
<feature type="chain" id="PRO_5009698579" description="C2H2-type domain-containing protein" evidence="9">
    <location>
        <begin position="19"/>
        <end position="434"/>
    </location>
</feature>
<keyword evidence="2" id="KW-0677">Repeat</keyword>
<dbReference type="InterPro" id="IPR013087">
    <property type="entry name" value="Znf_C2H2_type"/>
</dbReference>
<dbReference type="PANTHER" id="PTHR45988">
    <property type="entry name" value="C2H2 TYPE ZINC FINGER TRANSCRIPTION FACTOR FAMILY-RELATED"/>
    <property type="match status" value="1"/>
</dbReference>
<dbReference type="GO" id="GO:0000976">
    <property type="term" value="F:transcription cis-regulatory region binding"/>
    <property type="evidence" value="ECO:0007669"/>
    <property type="project" value="TreeGrafter"/>
</dbReference>
<feature type="signal peptide" evidence="9">
    <location>
        <begin position="1"/>
        <end position="18"/>
    </location>
</feature>
<organism evidence="11 12">
    <name type="scientific">Oryza glaberrima</name>
    <name type="common">African rice</name>
    <dbReference type="NCBI Taxonomy" id="4538"/>
    <lineage>
        <taxon>Eukaryota</taxon>
        <taxon>Viridiplantae</taxon>
        <taxon>Streptophyta</taxon>
        <taxon>Embryophyta</taxon>
        <taxon>Tracheophyta</taxon>
        <taxon>Spermatophyta</taxon>
        <taxon>Magnoliopsida</taxon>
        <taxon>Liliopsida</taxon>
        <taxon>Poales</taxon>
        <taxon>Poaceae</taxon>
        <taxon>BOP clade</taxon>
        <taxon>Oryzoideae</taxon>
        <taxon>Oryzeae</taxon>
        <taxon>Oryzinae</taxon>
        <taxon>Oryza</taxon>
    </lineage>
</organism>